<dbReference type="RefSeq" id="WP_183461019.1">
    <property type="nucleotide sequence ID" value="NZ_JACHWZ010000013.1"/>
</dbReference>
<protein>
    <submittedName>
        <fullName evidence="8">Outer membrane protein</fullName>
    </submittedName>
</protein>
<dbReference type="GO" id="GO:0015562">
    <property type="term" value="F:efflux transmembrane transporter activity"/>
    <property type="evidence" value="ECO:0007669"/>
    <property type="project" value="InterPro"/>
</dbReference>
<keyword evidence="5" id="KW-0812">Transmembrane</keyword>
<keyword evidence="7" id="KW-0998">Cell outer membrane</keyword>
<dbReference type="PANTHER" id="PTHR30026">
    <property type="entry name" value="OUTER MEMBRANE PROTEIN TOLC"/>
    <property type="match status" value="1"/>
</dbReference>
<name>A0A7W4WD93_9GAMM</name>
<dbReference type="NCBIfam" id="TIGR01844">
    <property type="entry name" value="type_I_sec_TolC"/>
    <property type="match status" value="1"/>
</dbReference>
<evidence type="ECO:0000313" key="8">
    <source>
        <dbReference type="EMBL" id="MBB3062060.1"/>
    </source>
</evidence>
<evidence type="ECO:0000256" key="2">
    <source>
        <dbReference type="ARBA" id="ARBA00007613"/>
    </source>
</evidence>
<dbReference type="InterPro" id="IPR003423">
    <property type="entry name" value="OMP_efflux"/>
</dbReference>
<proteinExistence type="inferred from homology"/>
<evidence type="ECO:0000256" key="1">
    <source>
        <dbReference type="ARBA" id="ARBA00004442"/>
    </source>
</evidence>
<evidence type="ECO:0000256" key="3">
    <source>
        <dbReference type="ARBA" id="ARBA00022448"/>
    </source>
</evidence>
<keyword evidence="4" id="KW-1134">Transmembrane beta strand</keyword>
<evidence type="ECO:0000256" key="5">
    <source>
        <dbReference type="ARBA" id="ARBA00022692"/>
    </source>
</evidence>
<evidence type="ECO:0000313" key="9">
    <source>
        <dbReference type="Proteomes" id="UP000535937"/>
    </source>
</evidence>
<dbReference type="GO" id="GO:0015288">
    <property type="term" value="F:porin activity"/>
    <property type="evidence" value="ECO:0007669"/>
    <property type="project" value="TreeGrafter"/>
</dbReference>
<dbReference type="SUPFAM" id="SSF56954">
    <property type="entry name" value="Outer membrane efflux proteins (OEP)"/>
    <property type="match status" value="1"/>
</dbReference>
<keyword evidence="6" id="KW-0472">Membrane</keyword>
<dbReference type="Pfam" id="PF02321">
    <property type="entry name" value="OEP"/>
    <property type="match status" value="2"/>
</dbReference>
<accession>A0A7W4WD93</accession>
<keyword evidence="3" id="KW-0813">Transport</keyword>
<dbReference type="PANTHER" id="PTHR30026:SF20">
    <property type="entry name" value="OUTER MEMBRANE PROTEIN TOLC"/>
    <property type="match status" value="1"/>
</dbReference>
<sequence length="503" mass="54729">MKRSDVTPGHSPRPLKTHITAALKTHFAAALKAPLAAALVGFGAMQAQADTLWEIYLQALDNDPQLAADRAAYHAGLEAKNLGRSALLPQIQGTAEASKVRSDTDRVQSQFNDDGTILVIPTTTKSDTDDRTYSVRLDQAIFDLPAWFGYKQGKKISEQAAAEFSANQQEMMLRVSVAYFDVLRAYDVLEAAIAEEEALAKQLEQTQQRFEVGLTAITDVYDSRAAYENAVARRLTAQDDLLSNFDALSVLTGGHHDSVAPLGGDFAVVAPEPIERSAWVDFALANNFDLKASRLAADAAGYSARAAAAEHLPTLTGSLNYQKYHSDGDLEIDSQTIPIDTTQETRIAAITLQVPIYTGGRLSASRREARNLAFQAEDLSNLVERDTVQNTRTLHRAVVTDVSRVEARQQAVISAKSALEATQAGYEVGTRNIVDVLLAQRTLAQSRTDFANALYDYIQNTLDLKRAAGLLAPDDLQSLERELNPATPVYRVAEAVMVAPPTK</sequence>
<gene>
    <name evidence="8" type="ORF">FHS09_002904</name>
</gene>
<dbReference type="Proteomes" id="UP000535937">
    <property type="component" value="Unassembled WGS sequence"/>
</dbReference>
<evidence type="ECO:0000256" key="7">
    <source>
        <dbReference type="ARBA" id="ARBA00023237"/>
    </source>
</evidence>
<dbReference type="AlphaFoldDB" id="A0A7W4WD93"/>
<comment type="similarity">
    <text evidence="2">Belongs to the outer membrane factor (OMF) (TC 1.B.17) family.</text>
</comment>
<reference evidence="8 9" key="1">
    <citation type="submission" date="2020-08" db="EMBL/GenBank/DDBJ databases">
        <title>Genomic Encyclopedia of Type Strains, Phase III (KMG-III): the genomes of soil and plant-associated and newly described type strains.</title>
        <authorList>
            <person name="Whitman W."/>
        </authorList>
    </citation>
    <scope>NUCLEOTIDE SEQUENCE [LARGE SCALE GENOMIC DNA]</scope>
    <source>
        <strain evidence="8 9">CECT 8799</strain>
    </source>
</reference>
<evidence type="ECO:0000256" key="4">
    <source>
        <dbReference type="ARBA" id="ARBA00022452"/>
    </source>
</evidence>
<organism evidence="8 9">
    <name type="scientific">Microbulbifer rhizosphaerae</name>
    <dbReference type="NCBI Taxonomy" id="1562603"/>
    <lineage>
        <taxon>Bacteria</taxon>
        <taxon>Pseudomonadati</taxon>
        <taxon>Pseudomonadota</taxon>
        <taxon>Gammaproteobacteria</taxon>
        <taxon>Cellvibrionales</taxon>
        <taxon>Microbulbiferaceae</taxon>
        <taxon>Microbulbifer</taxon>
    </lineage>
</organism>
<comment type="subcellular location">
    <subcellularLocation>
        <location evidence="1">Cell outer membrane</location>
    </subcellularLocation>
</comment>
<dbReference type="GO" id="GO:0009279">
    <property type="term" value="C:cell outer membrane"/>
    <property type="evidence" value="ECO:0007669"/>
    <property type="project" value="UniProtKB-SubCell"/>
</dbReference>
<dbReference type="EMBL" id="JACHWZ010000013">
    <property type="protein sequence ID" value="MBB3062060.1"/>
    <property type="molecule type" value="Genomic_DNA"/>
</dbReference>
<comment type="caution">
    <text evidence="8">The sequence shown here is derived from an EMBL/GenBank/DDBJ whole genome shotgun (WGS) entry which is preliminary data.</text>
</comment>
<dbReference type="InterPro" id="IPR010130">
    <property type="entry name" value="T1SS_OMP_TolC"/>
</dbReference>
<dbReference type="Gene3D" id="1.20.1600.10">
    <property type="entry name" value="Outer membrane efflux proteins (OEP)"/>
    <property type="match status" value="1"/>
</dbReference>
<dbReference type="InterPro" id="IPR051906">
    <property type="entry name" value="TolC-like"/>
</dbReference>
<keyword evidence="9" id="KW-1185">Reference proteome</keyword>
<dbReference type="GO" id="GO:1990281">
    <property type="term" value="C:efflux pump complex"/>
    <property type="evidence" value="ECO:0007669"/>
    <property type="project" value="TreeGrafter"/>
</dbReference>
<evidence type="ECO:0000256" key="6">
    <source>
        <dbReference type="ARBA" id="ARBA00023136"/>
    </source>
</evidence>